<evidence type="ECO:0000256" key="2">
    <source>
        <dbReference type="ARBA" id="ARBA00022614"/>
    </source>
</evidence>
<dbReference type="SUPFAM" id="SSF52058">
    <property type="entry name" value="L domain-like"/>
    <property type="match status" value="1"/>
</dbReference>
<dbReference type="Pfam" id="PF00931">
    <property type="entry name" value="NB-ARC"/>
    <property type="match status" value="1"/>
</dbReference>
<evidence type="ECO:0000313" key="10">
    <source>
        <dbReference type="EMBL" id="EYU23536.1"/>
    </source>
</evidence>
<gene>
    <name evidence="10" type="ORF">MIMGU_mgv1a001875mg</name>
</gene>
<keyword evidence="2" id="KW-0433">Leucine-rich repeat</keyword>
<keyword evidence="5" id="KW-0611">Plant defense</keyword>
<keyword evidence="3" id="KW-0677">Repeat</keyword>
<dbReference type="AlphaFoldDB" id="A0A022Q6F9"/>
<evidence type="ECO:0000256" key="4">
    <source>
        <dbReference type="ARBA" id="ARBA00022741"/>
    </source>
</evidence>
<evidence type="ECO:0000259" key="7">
    <source>
        <dbReference type="Pfam" id="PF00931"/>
    </source>
</evidence>
<evidence type="ECO:0000256" key="5">
    <source>
        <dbReference type="ARBA" id="ARBA00022821"/>
    </source>
</evidence>
<dbReference type="Gene3D" id="3.40.50.300">
    <property type="entry name" value="P-loop containing nucleotide triphosphate hydrolases"/>
    <property type="match status" value="1"/>
</dbReference>
<dbReference type="Gene3D" id="1.10.8.430">
    <property type="entry name" value="Helical domain of apoptotic protease-activating factors"/>
    <property type="match status" value="1"/>
</dbReference>
<evidence type="ECO:0000256" key="3">
    <source>
        <dbReference type="ARBA" id="ARBA00022737"/>
    </source>
</evidence>
<evidence type="ECO:0000256" key="6">
    <source>
        <dbReference type="ARBA" id="ARBA00022840"/>
    </source>
</evidence>
<protein>
    <recommendedName>
        <fullName evidence="12">NB-ARC domain-containing protein</fullName>
    </recommendedName>
</protein>
<evidence type="ECO:0000256" key="1">
    <source>
        <dbReference type="ARBA" id="ARBA00008894"/>
    </source>
</evidence>
<evidence type="ECO:0000313" key="11">
    <source>
        <dbReference type="Proteomes" id="UP000030748"/>
    </source>
</evidence>
<dbReference type="GO" id="GO:0005524">
    <property type="term" value="F:ATP binding"/>
    <property type="evidence" value="ECO:0007669"/>
    <property type="project" value="UniProtKB-KW"/>
</dbReference>
<dbReference type="GO" id="GO:0051607">
    <property type="term" value="P:defense response to virus"/>
    <property type="evidence" value="ECO:0007669"/>
    <property type="project" value="UniProtKB-ARBA"/>
</dbReference>
<evidence type="ECO:0008006" key="12">
    <source>
        <dbReference type="Google" id="ProtNLM"/>
    </source>
</evidence>
<dbReference type="InterPro" id="IPR042197">
    <property type="entry name" value="Apaf_helical"/>
</dbReference>
<proteinExistence type="inferred from homology"/>
<dbReference type="PRINTS" id="PR00364">
    <property type="entry name" value="DISEASERSIST"/>
</dbReference>
<accession>A0A022Q6F9</accession>
<dbReference type="Gene3D" id="1.10.10.10">
    <property type="entry name" value="Winged helix-like DNA-binding domain superfamily/Winged helix DNA-binding domain"/>
    <property type="match status" value="1"/>
</dbReference>
<dbReference type="FunFam" id="3.40.50.300:FF:001091">
    <property type="entry name" value="Probable disease resistance protein At1g61300"/>
    <property type="match status" value="1"/>
</dbReference>
<dbReference type="EMBL" id="KI632161">
    <property type="protein sequence ID" value="EYU23536.1"/>
    <property type="molecule type" value="Genomic_DNA"/>
</dbReference>
<dbReference type="InterPro" id="IPR058922">
    <property type="entry name" value="WHD_DRP"/>
</dbReference>
<dbReference type="PANTHER" id="PTHR23155:SF1193">
    <property type="entry name" value="DISEASE RESISTANCE PROTEIN RPP13-RELATED"/>
    <property type="match status" value="1"/>
</dbReference>
<dbReference type="InterPro" id="IPR055414">
    <property type="entry name" value="LRR_R13L4/SHOC2-like"/>
</dbReference>
<dbReference type="InterPro" id="IPR044974">
    <property type="entry name" value="Disease_R_plants"/>
</dbReference>
<dbReference type="InterPro" id="IPR032675">
    <property type="entry name" value="LRR_dom_sf"/>
</dbReference>
<evidence type="ECO:0000259" key="8">
    <source>
        <dbReference type="Pfam" id="PF23559"/>
    </source>
</evidence>
<dbReference type="InterPro" id="IPR027417">
    <property type="entry name" value="P-loop_NTPase"/>
</dbReference>
<dbReference type="GO" id="GO:0043531">
    <property type="term" value="F:ADP binding"/>
    <property type="evidence" value="ECO:0007669"/>
    <property type="project" value="InterPro"/>
</dbReference>
<reference evidence="10 11" key="1">
    <citation type="journal article" date="2013" name="Proc. Natl. Acad. Sci. U.S.A.">
        <title>Fine-scale variation in meiotic recombination in Mimulus inferred from population shotgun sequencing.</title>
        <authorList>
            <person name="Hellsten U."/>
            <person name="Wright K.M."/>
            <person name="Jenkins J."/>
            <person name="Shu S."/>
            <person name="Yuan Y."/>
            <person name="Wessler S.R."/>
            <person name="Schmutz J."/>
            <person name="Willis J.H."/>
            <person name="Rokhsar D.S."/>
        </authorList>
    </citation>
    <scope>NUCLEOTIDE SEQUENCE [LARGE SCALE GENOMIC DNA]</scope>
    <source>
        <strain evidence="11">cv. DUN x IM62</strain>
    </source>
</reference>
<dbReference type="Gene3D" id="3.80.10.10">
    <property type="entry name" value="Ribonuclease Inhibitor"/>
    <property type="match status" value="1"/>
</dbReference>
<dbReference type="InterPro" id="IPR036388">
    <property type="entry name" value="WH-like_DNA-bd_sf"/>
</dbReference>
<dbReference type="FunFam" id="1.10.10.10:FF:000322">
    <property type="entry name" value="Probable disease resistance protein At1g63360"/>
    <property type="match status" value="1"/>
</dbReference>
<dbReference type="InterPro" id="IPR002182">
    <property type="entry name" value="NB-ARC"/>
</dbReference>
<dbReference type="PANTHER" id="PTHR23155">
    <property type="entry name" value="DISEASE RESISTANCE PROTEIN RP"/>
    <property type="match status" value="1"/>
</dbReference>
<organism evidence="10 11">
    <name type="scientific">Erythranthe guttata</name>
    <name type="common">Yellow monkey flower</name>
    <name type="synonym">Mimulus guttatus</name>
    <dbReference type="NCBI Taxonomy" id="4155"/>
    <lineage>
        <taxon>Eukaryota</taxon>
        <taxon>Viridiplantae</taxon>
        <taxon>Streptophyta</taxon>
        <taxon>Embryophyta</taxon>
        <taxon>Tracheophyta</taxon>
        <taxon>Spermatophyta</taxon>
        <taxon>Magnoliopsida</taxon>
        <taxon>eudicotyledons</taxon>
        <taxon>Gunneridae</taxon>
        <taxon>Pentapetalae</taxon>
        <taxon>asterids</taxon>
        <taxon>lamiids</taxon>
        <taxon>Lamiales</taxon>
        <taxon>Phrymaceae</taxon>
        <taxon>Erythranthe</taxon>
    </lineage>
</organism>
<keyword evidence="6" id="KW-0067">ATP-binding</keyword>
<feature type="domain" description="Disease resistance protein winged helix" evidence="8">
    <location>
        <begin position="287"/>
        <end position="356"/>
    </location>
</feature>
<evidence type="ECO:0000259" key="9">
    <source>
        <dbReference type="Pfam" id="PF23598"/>
    </source>
</evidence>
<dbReference type="SUPFAM" id="SSF52540">
    <property type="entry name" value="P-loop containing nucleoside triphosphate hydrolases"/>
    <property type="match status" value="1"/>
</dbReference>
<feature type="domain" description="Disease resistance R13L4/SHOC-2-like LRR" evidence="9">
    <location>
        <begin position="433"/>
        <end position="630"/>
    </location>
</feature>
<name>A0A022Q6F9_ERYGU</name>
<comment type="similarity">
    <text evidence="1">Belongs to the disease resistance NB-LRR family.</text>
</comment>
<keyword evidence="4" id="KW-0547">Nucleotide-binding</keyword>
<dbReference type="Pfam" id="PF23559">
    <property type="entry name" value="WHD_DRP"/>
    <property type="match status" value="1"/>
</dbReference>
<dbReference type="Proteomes" id="UP000030748">
    <property type="component" value="Unassembled WGS sequence"/>
</dbReference>
<sequence>MLLNKNRNINIDNKDESIRRDKVVALEDVEKTIFGYIAEETKALDFISIIGMPGLGKTTLTWKIFDSDTLKGSYRIRIWVNVSQKFNKRDVLLSILKEFTDQNMSGKENFDLEQDVRRCLKDIKFLIVLDDVWKVKDLLTIRSFLPTNNGEGKVIITSRFEDVGTGVGRREPYNLRFLKPKESWELLQLEVFEDVGECPEELEDVGKEIAKNCDGLPLTIVVIGGILLAKDARKRPMGVRKDEWTEVSEDVIRFLATDKDKRIVEVVALSYDILPDELKECLVYMGVFPEDYDIPAWILIRLWIAEGFILQKEGQTLEKTAEEYLNDLVNRKLVMVGRANQMGENKICGVHDVIHAFCTSKAKEMNFFQEIKPSERGLVPPQIPATEKYHRFCFNSDLSEFLSRETEYPSVRSFLCFYKDPVKLDKDHINAIPDTFQLLRVLNSYSIKFHQFPQTISKLSHLRYVTLYVDNLKVIPESISKLWNLQTLLVDTDSPTFTMSANLWAMLCLRHFKTKAAVVLDQEKEGKGGQNIQTLSTLSPESCTETVAKKARNMKELRVRGNLSTLFDGNNNFLEKLRSLEKLKLVHEKSMIRLPKTNCFPKNLKRLSLRKTCLDWSDMSILAQIEKLQVLKLKQNAFTGITWVVSRTFCSLQFLLVSEADLVNWETTVDHFPSLTCLSIKKCGKLQKIPLELAKKLQRLEIDSLQKSATDSAKEIEKEKKNHQGEQKTRWGVQFKLSVGSVLNY</sequence>
<dbReference type="eggNOG" id="KOG4658">
    <property type="taxonomic scope" value="Eukaryota"/>
</dbReference>
<dbReference type="Pfam" id="PF23598">
    <property type="entry name" value="LRR_14"/>
    <property type="match status" value="1"/>
</dbReference>
<keyword evidence="11" id="KW-1185">Reference proteome</keyword>
<feature type="domain" description="NB-ARC" evidence="7">
    <location>
        <begin position="41"/>
        <end position="193"/>
    </location>
</feature>